<feature type="region of interest" description="Disordered" evidence="1">
    <location>
        <begin position="348"/>
        <end position="421"/>
    </location>
</feature>
<proteinExistence type="predicted"/>
<feature type="compositionally biased region" description="Polar residues" evidence="1">
    <location>
        <begin position="234"/>
        <end position="243"/>
    </location>
</feature>
<organism evidence="2 3">
    <name type="scientific">Pseudovirgaria hyperparasitica</name>
    <dbReference type="NCBI Taxonomy" id="470096"/>
    <lineage>
        <taxon>Eukaryota</taxon>
        <taxon>Fungi</taxon>
        <taxon>Dikarya</taxon>
        <taxon>Ascomycota</taxon>
        <taxon>Pezizomycotina</taxon>
        <taxon>Dothideomycetes</taxon>
        <taxon>Dothideomycetes incertae sedis</taxon>
        <taxon>Acrospermales</taxon>
        <taxon>Acrospermaceae</taxon>
        <taxon>Pseudovirgaria</taxon>
    </lineage>
</organism>
<dbReference type="GeneID" id="54481882"/>
<dbReference type="OrthoDB" id="4174342at2759"/>
<feature type="compositionally biased region" description="Basic and acidic residues" evidence="1">
    <location>
        <begin position="551"/>
        <end position="561"/>
    </location>
</feature>
<feature type="region of interest" description="Disordered" evidence="1">
    <location>
        <begin position="486"/>
        <end position="593"/>
    </location>
</feature>
<dbReference type="EMBL" id="ML996570">
    <property type="protein sequence ID" value="KAF2758997.1"/>
    <property type="molecule type" value="Genomic_DNA"/>
</dbReference>
<feature type="compositionally biased region" description="Basic and acidic residues" evidence="1">
    <location>
        <begin position="191"/>
        <end position="201"/>
    </location>
</feature>
<dbReference type="Proteomes" id="UP000799437">
    <property type="component" value="Unassembled WGS sequence"/>
</dbReference>
<evidence type="ECO:0000313" key="2">
    <source>
        <dbReference type="EMBL" id="KAF2758997.1"/>
    </source>
</evidence>
<sequence>MAAVTAGYDWPRSSPMQHSSSDTASPVFPERPIRPLPKRRLRNRLSPEQADSIVFPPAPPSSAQLFSFPYSSVDRGNSASFRPPRASQHQHTCNCGHHNSDIESEYEEDHPISYDSSPTADRSFLSARSNNKGPAITKALSTTSSADGYESFENTNNKKKRKIPNTSSSSSQQTNLSAEMAGMGLSPNGRHAVDDLEDGHVRASPSAAAATTRVDMSGAGRGRNKGRPHGQRVSGANTVSMGSGSNGAMMHGQRQAANDPDSRSQGGIISTAIANAQAQPPLAEDGIGIGSTSLLQKQASRSSPNAGQFTFTVESESANRMVWPGQAGAYPPGVDTPEARRLYDANRQTTGRSAVDAGKRPVHEGSHRNMTAHGTQSGPAVNGAYGAKQQYAEHPPPHGAAPNQQAPSPRKPRRSPAKQYEIAARQRKIQQDFTNWHHPPRREDMWICEFCEYEAIFGRPPRALIYQYEKKDKQERKRLAEKRRLLEKARMKGKRGKKGSKNSKANNGQQTNATNAHHTQVGDENMRTHPDDPSQQMTQEEYYSDELDDGGIERHDLDSVGHPHHKGHRPAPNTGQAPGPPIVGPGKGIANGA</sequence>
<feature type="compositionally biased region" description="Low complexity" evidence="1">
    <location>
        <begin position="502"/>
        <end position="516"/>
    </location>
</feature>
<feature type="compositionally biased region" description="Polar residues" evidence="1">
    <location>
        <begin position="14"/>
        <end position="24"/>
    </location>
</feature>
<feature type="compositionally biased region" description="Basic residues" evidence="1">
    <location>
        <begin position="491"/>
        <end position="501"/>
    </location>
</feature>
<feature type="compositionally biased region" description="Low complexity" evidence="1">
    <location>
        <begin position="165"/>
        <end position="175"/>
    </location>
</feature>
<evidence type="ECO:0000256" key="1">
    <source>
        <dbReference type="SAM" id="MobiDB-lite"/>
    </source>
</evidence>
<evidence type="ECO:0000313" key="3">
    <source>
        <dbReference type="Proteomes" id="UP000799437"/>
    </source>
</evidence>
<name>A0A6A6WBM0_9PEZI</name>
<protein>
    <submittedName>
        <fullName evidence="2">Uncharacterized protein</fullName>
    </submittedName>
</protein>
<dbReference type="AlphaFoldDB" id="A0A6A6WBM0"/>
<feature type="compositionally biased region" description="Basic and acidic residues" evidence="1">
    <location>
        <begin position="357"/>
        <end position="367"/>
    </location>
</feature>
<dbReference type="RefSeq" id="XP_033601448.1">
    <property type="nucleotide sequence ID" value="XM_033740828.1"/>
</dbReference>
<feature type="region of interest" description="Disordered" evidence="1">
    <location>
        <begin position="1"/>
        <end position="266"/>
    </location>
</feature>
<keyword evidence="3" id="KW-1185">Reference proteome</keyword>
<feature type="compositionally biased region" description="Low complexity" evidence="1">
    <location>
        <begin position="202"/>
        <end position="214"/>
    </location>
</feature>
<accession>A0A6A6WBM0</accession>
<gene>
    <name evidence="2" type="ORF">EJ05DRAFT_328680</name>
</gene>
<feature type="compositionally biased region" description="Polar residues" evidence="1">
    <location>
        <begin position="114"/>
        <end position="132"/>
    </location>
</feature>
<reference evidence="2" key="1">
    <citation type="journal article" date="2020" name="Stud. Mycol.">
        <title>101 Dothideomycetes genomes: a test case for predicting lifestyles and emergence of pathogens.</title>
        <authorList>
            <person name="Haridas S."/>
            <person name="Albert R."/>
            <person name="Binder M."/>
            <person name="Bloem J."/>
            <person name="Labutti K."/>
            <person name="Salamov A."/>
            <person name="Andreopoulos B."/>
            <person name="Baker S."/>
            <person name="Barry K."/>
            <person name="Bills G."/>
            <person name="Bluhm B."/>
            <person name="Cannon C."/>
            <person name="Castanera R."/>
            <person name="Culley D."/>
            <person name="Daum C."/>
            <person name="Ezra D."/>
            <person name="Gonzalez J."/>
            <person name="Henrissat B."/>
            <person name="Kuo A."/>
            <person name="Liang C."/>
            <person name="Lipzen A."/>
            <person name="Lutzoni F."/>
            <person name="Magnuson J."/>
            <person name="Mondo S."/>
            <person name="Nolan M."/>
            <person name="Ohm R."/>
            <person name="Pangilinan J."/>
            <person name="Park H.-J."/>
            <person name="Ramirez L."/>
            <person name="Alfaro M."/>
            <person name="Sun H."/>
            <person name="Tritt A."/>
            <person name="Yoshinaga Y."/>
            <person name="Zwiers L.-H."/>
            <person name="Turgeon B."/>
            <person name="Goodwin S."/>
            <person name="Spatafora J."/>
            <person name="Crous P."/>
            <person name="Grigoriev I."/>
        </authorList>
    </citation>
    <scope>NUCLEOTIDE SEQUENCE</scope>
    <source>
        <strain evidence="2">CBS 121739</strain>
    </source>
</reference>
<feature type="compositionally biased region" description="Polar residues" evidence="1">
    <location>
        <begin position="368"/>
        <end position="379"/>
    </location>
</feature>
<feature type="compositionally biased region" description="Basic and acidic residues" evidence="1">
    <location>
        <begin position="520"/>
        <end position="532"/>
    </location>
</feature>